<proteinExistence type="predicted"/>
<name>A0ABP8NJL4_9BACT</name>
<accession>A0ABP8NJL4</accession>
<comment type="caution">
    <text evidence="1">The sequence shown here is derived from an EMBL/GenBank/DDBJ whole genome shotgun (WGS) entry which is preliminary data.</text>
</comment>
<reference evidence="2" key="1">
    <citation type="journal article" date="2019" name="Int. J. Syst. Evol. Microbiol.">
        <title>The Global Catalogue of Microorganisms (GCM) 10K type strain sequencing project: providing services to taxonomists for standard genome sequencing and annotation.</title>
        <authorList>
            <consortium name="The Broad Institute Genomics Platform"/>
            <consortium name="The Broad Institute Genome Sequencing Center for Infectious Disease"/>
            <person name="Wu L."/>
            <person name="Ma J."/>
        </authorList>
    </citation>
    <scope>NUCLEOTIDE SEQUENCE [LARGE SCALE GENOMIC DNA]</scope>
    <source>
        <strain evidence="2">JCM 17759</strain>
    </source>
</reference>
<dbReference type="EMBL" id="BAABGA010000094">
    <property type="protein sequence ID" value="GAA4468165.1"/>
    <property type="molecule type" value="Genomic_DNA"/>
</dbReference>
<keyword evidence="2" id="KW-1185">Reference proteome</keyword>
<evidence type="ECO:0000313" key="1">
    <source>
        <dbReference type="EMBL" id="GAA4468165.1"/>
    </source>
</evidence>
<evidence type="ECO:0000313" key="2">
    <source>
        <dbReference type="Proteomes" id="UP001500840"/>
    </source>
</evidence>
<organism evidence="1 2">
    <name type="scientific">Novipirellula rosea</name>
    <dbReference type="NCBI Taxonomy" id="1031540"/>
    <lineage>
        <taxon>Bacteria</taxon>
        <taxon>Pseudomonadati</taxon>
        <taxon>Planctomycetota</taxon>
        <taxon>Planctomycetia</taxon>
        <taxon>Pirellulales</taxon>
        <taxon>Pirellulaceae</taxon>
        <taxon>Novipirellula</taxon>
    </lineage>
</organism>
<protein>
    <submittedName>
        <fullName evidence="1">Uncharacterized protein</fullName>
    </submittedName>
</protein>
<dbReference type="Proteomes" id="UP001500840">
    <property type="component" value="Unassembled WGS sequence"/>
</dbReference>
<gene>
    <name evidence="1" type="ORF">GCM10023156_58940</name>
</gene>
<sequence>MAPVAVEAIDSVIEGLSALGASIVDRENGFIDANVGRWFEHPVEKLTAEPAISEKSSAR</sequence>